<evidence type="ECO:0000256" key="4">
    <source>
        <dbReference type="HAMAP-Rule" id="MF_03028"/>
    </source>
</evidence>
<dbReference type="GO" id="GO:0043021">
    <property type="term" value="F:ribonucleoprotein complex binding"/>
    <property type="evidence" value="ECO:0007669"/>
    <property type="project" value="UniProtKB-UniRule"/>
</dbReference>
<feature type="compositionally biased region" description="Basic residues" evidence="5">
    <location>
        <begin position="588"/>
        <end position="599"/>
    </location>
</feature>
<keyword evidence="8" id="KW-1185">Reference proteome</keyword>
<evidence type="ECO:0000256" key="1">
    <source>
        <dbReference type="ARBA" id="ARBA00022517"/>
    </source>
</evidence>
<reference evidence="7" key="1">
    <citation type="submission" date="2021-06" db="EMBL/GenBank/DDBJ databases">
        <authorList>
            <person name="Hodson N. C."/>
            <person name="Mongue J. A."/>
            <person name="Jaron S. K."/>
        </authorList>
    </citation>
    <scope>NUCLEOTIDE SEQUENCE</scope>
</reference>
<dbReference type="PROSITE" id="PS50172">
    <property type="entry name" value="BRCT"/>
    <property type="match status" value="1"/>
</dbReference>
<dbReference type="HAMAP" id="MF_03028">
    <property type="entry name" value="Pescadillo"/>
    <property type="match status" value="1"/>
</dbReference>
<dbReference type="Pfam" id="PF16589">
    <property type="entry name" value="BRCT_2"/>
    <property type="match status" value="1"/>
</dbReference>
<dbReference type="AlphaFoldDB" id="A0A8J2Q1T8"/>
<gene>
    <name evidence="7" type="ORF">AFUS01_LOCUS46382</name>
</gene>
<dbReference type="GO" id="GO:0000463">
    <property type="term" value="P:maturation of LSU-rRNA from tricistronic rRNA transcript (SSU-rRNA, 5.8S rRNA, LSU-rRNA)"/>
    <property type="evidence" value="ECO:0007669"/>
    <property type="project" value="UniProtKB-UniRule"/>
</dbReference>
<dbReference type="FunFam" id="3.40.50.10190:FF:000002">
    <property type="entry name" value="Pescadillo homolog"/>
    <property type="match status" value="1"/>
</dbReference>
<dbReference type="GO" id="GO:0003723">
    <property type="term" value="F:RNA binding"/>
    <property type="evidence" value="ECO:0007669"/>
    <property type="project" value="TreeGrafter"/>
</dbReference>
<feature type="region of interest" description="Disordered" evidence="5">
    <location>
        <begin position="459"/>
        <end position="529"/>
    </location>
</feature>
<name>A0A8J2Q1T8_9HEXA</name>
<dbReference type="GO" id="GO:0000466">
    <property type="term" value="P:maturation of 5.8S rRNA from tricistronic rRNA transcript (SSU-rRNA, 5.8S rRNA, LSU-rRNA)"/>
    <property type="evidence" value="ECO:0007669"/>
    <property type="project" value="UniProtKB-UniRule"/>
</dbReference>
<dbReference type="OrthoDB" id="10264910at2759"/>
<evidence type="ECO:0000256" key="5">
    <source>
        <dbReference type="SAM" id="MobiDB-lite"/>
    </source>
</evidence>
<dbReference type="PANTHER" id="PTHR12221">
    <property type="entry name" value="PESCADILLO - RELATED"/>
    <property type="match status" value="1"/>
</dbReference>
<evidence type="ECO:0000256" key="3">
    <source>
        <dbReference type="ARBA" id="ARBA00023242"/>
    </source>
</evidence>
<keyword evidence="2 4" id="KW-0698">rRNA processing</keyword>
<feature type="region of interest" description="Disordered" evidence="5">
    <location>
        <begin position="553"/>
        <end position="599"/>
    </location>
</feature>
<comment type="subcellular location">
    <subcellularLocation>
        <location evidence="4">Nucleus</location>
        <location evidence="4">Nucleolus</location>
    </subcellularLocation>
    <subcellularLocation>
        <location evidence="4">Nucleus</location>
        <location evidence="4">Nucleoplasm</location>
    </subcellularLocation>
</comment>
<sequence length="599" mass="69592">MGKIKKKYESGEATKYITRKQALLKLQLSLKLFRKLCILKGIYPREPKNRKKAQKGATDKKTLYLKKDIQFLLHEPIVESMRDHKIFLRKKKRAKVLRDQEALKRALESKPTYRLDHIVKERYPTFIDAIRDLDDCLTMCFLFATFPGLRFVPVGVVKLCRRLTVEFMHYVIEAKALRKVFISIKGYYYQAEVKGQTITWIVPHSFGFQPQSPDDVDFRIMATFIEFYTTLLGFINFRLFNSINVFYPPKVLLLPSQEEDSKDGDKELVSADEHLIERVAALNQHLLREGNAEDADQEPEIDEFPNVDDQDKIEEMKREAARVAQLKTLFSGLKFFLNREIPREPLTFVIRSGGGQVSWDREVFPGATFDVSDESITHQIVDRDNMDTQYLSRTYIQPQWIFDSFNARQLLPMENYFPGAILPPHVSPFHVEREGDYVPPEKRKLFDLERGILTGAELVAAEKKDDSEEEEYEEDGEAEDITELADDDSVASDDDNSELLDGDSKAKRKSLKKQMKVQPGKAEEIDMVKMKEGETKEQYRLRVMMIKNKHKRVYNRMMKSRQRRKKEADRLVTKRQSFQDNSNPSPKTSKKGKTGKASA</sequence>
<feature type="compositionally biased region" description="Basic residues" evidence="5">
    <location>
        <begin position="553"/>
        <end position="565"/>
    </location>
</feature>
<dbReference type="Pfam" id="PF06732">
    <property type="entry name" value="Pescadillo_N"/>
    <property type="match status" value="1"/>
</dbReference>
<accession>A0A8J2Q1T8</accession>
<dbReference type="CDD" id="cd17709">
    <property type="entry name" value="BRCT_pescadillo_like"/>
    <property type="match status" value="1"/>
</dbReference>
<evidence type="ECO:0000256" key="2">
    <source>
        <dbReference type="ARBA" id="ARBA00022552"/>
    </source>
</evidence>
<evidence type="ECO:0000313" key="8">
    <source>
        <dbReference type="Proteomes" id="UP000708208"/>
    </source>
</evidence>
<organism evidence="7 8">
    <name type="scientific">Allacma fusca</name>
    <dbReference type="NCBI Taxonomy" id="39272"/>
    <lineage>
        <taxon>Eukaryota</taxon>
        <taxon>Metazoa</taxon>
        <taxon>Ecdysozoa</taxon>
        <taxon>Arthropoda</taxon>
        <taxon>Hexapoda</taxon>
        <taxon>Collembola</taxon>
        <taxon>Symphypleona</taxon>
        <taxon>Sminthuridae</taxon>
        <taxon>Allacma</taxon>
    </lineage>
</organism>
<comment type="function">
    <text evidence="4">Required for maturation of ribosomal RNAs and formation of the large ribosomal subunit.</text>
</comment>
<comment type="similarity">
    <text evidence="4">Belongs to the pescadillo family.</text>
</comment>
<dbReference type="PANTHER" id="PTHR12221:SF6">
    <property type="entry name" value="PESCADILLO HOMOLOG"/>
    <property type="match status" value="1"/>
</dbReference>
<dbReference type="InterPro" id="IPR010613">
    <property type="entry name" value="PES"/>
</dbReference>
<feature type="domain" description="BRCT" evidence="6">
    <location>
        <begin position="325"/>
        <end position="418"/>
    </location>
</feature>
<evidence type="ECO:0000259" key="6">
    <source>
        <dbReference type="PROSITE" id="PS50172"/>
    </source>
</evidence>
<comment type="caution">
    <text evidence="7">The sequence shown here is derived from an EMBL/GenBank/DDBJ whole genome shotgun (WGS) entry which is preliminary data.</text>
</comment>
<dbReference type="EMBL" id="CAJVCH010571334">
    <property type="protein sequence ID" value="CAG7837237.1"/>
    <property type="molecule type" value="Genomic_DNA"/>
</dbReference>
<dbReference type="SMART" id="SM00292">
    <property type="entry name" value="BRCT"/>
    <property type="match status" value="1"/>
</dbReference>
<keyword evidence="1 4" id="KW-0690">Ribosome biogenesis</keyword>
<dbReference type="GO" id="GO:0030687">
    <property type="term" value="C:preribosome, large subunit precursor"/>
    <property type="evidence" value="ECO:0007669"/>
    <property type="project" value="UniProtKB-UniRule"/>
</dbReference>
<feature type="compositionally biased region" description="Basic residues" evidence="5">
    <location>
        <begin position="506"/>
        <end position="515"/>
    </location>
</feature>
<dbReference type="Proteomes" id="UP000708208">
    <property type="component" value="Unassembled WGS sequence"/>
</dbReference>
<keyword evidence="3 4" id="KW-0539">Nucleus</keyword>
<protein>
    <recommendedName>
        <fullName evidence="4">Pescadillo homolog</fullName>
    </recommendedName>
</protein>
<dbReference type="GO" id="GO:0070545">
    <property type="term" value="C:PeBoW complex"/>
    <property type="evidence" value="ECO:0007669"/>
    <property type="project" value="TreeGrafter"/>
</dbReference>
<evidence type="ECO:0000313" key="7">
    <source>
        <dbReference type="EMBL" id="CAG7837237.1"/>
    </source>
</evidence>
<dbReference type="GO" id="GO:0005654">
    <property type="term" value="C:nucleoplasm"/>
    <property type="evidence" value="ECO:0007669"/>
    <property type="project" value="UniProtKB-SubCell"/>
</dbReference>
<dbReference type="InterPro" id="IPR001357">
    <property type="entry name" value="BRCT_dom"/>
</dbReference>
<proteinExistence type="inferred from homology"/>
<feature type="compositionally biased region" description="Acidic residues" evidence="5">
    <location>
        <begin position="467"/>
        <end position="501"/>
    </location>
</feature>